<gene>
    <name evidence="1" type="ORF">HPBE_LOCUS21653</name>
</gene>
<organism evidence="2 3">
    <name type="scientific">Heligmosomoides polygyrus</name>
    <name type="common">Parasitic roundworm</name>
    <dbReference type="NCBI Taxonomy" id="6339"/>
    <lineage>
        <taxon>Eukaryota</taxon>
        <taxon>Metazoa</taxon>
        <taxon>Ecdysozoa</taxon>
        <taxon>Nematoda</taxon>
        <taxon>Chromadorea</taxon>
        <taxon>Rhabditida</taxon>
        <taxon>Rhabditina</taxon>
        <taxon>Rhabditomorpha</taxon>
        <taxon>Strongyloidea</taxon>
        <taxon>Heligmosomidae</taxon>
        <taxon>Heligmosomoides</taxon>
    </lineage>
</organism>
<dbReference type="GO" id="GO:0042800">
    <property type="term" value="F:histone H3K4 methyltransferase activity"/>
    <property type="evidence" value="ECO:0007669"/>
    <property type="project" value="TreeGrafter"/>
</dbReference>
<dbReference type="GO" id="GO:0000729">
    <property type="term" value="P:DNA double-strand break processing"/>
    <property type="evidence" value="ECO:0007669"/>
    <property type="project" value="TreeGrafter"/>
</dbReference>
<dbReference type="GO" id="GO:0015074">
    <property type="term" value="P:DNA integration"/>
    <property type="evidence" value="ECO:0007669"/>
    <property type="project" value="TreeGrafter"/>
</dbReference>
<dbReference type="GO" id="GO:0003697">
    <property type="term" value="F:single-stranded DNA binding"/>
    <property type="evidence" value="ECO:0007669"/>
    <property type="project" value="TreeGrafter"/>
</dbReference>
<evidence type="ECO:0000313" key="2">
    <source>
        <dbReference type="Proteomes" id="UP000050761"/>
    </source>
</evidence>
<dbReference type="GO" id="GO:0005634">
    <property type="term" value="C:nucleus"/>
    <property type="evidence" value="ECO:0007669"/>
    <property type="project" value="TreeGrafter"/>
</dbReference>
<dbReference type="PANTHER" id="PTHR46060">
    <property type="entry name" value="MARINER MOS1 TRANSPOSASE-LIKE PROTEIN"/>
    <property type="match status" value="1"/>
</dbReference>
<dbReference type="GO" id="GO:0003690">
    <property type="term" value="F:double-stranded DNA binding"/>
    <property type="evidence" value="ECO:0007669"/>
    <property type="project" value="TreeGrafter"/>
</dbReference>
<dbReference type="GO" id="GO:0031297">
    <property type="term" value="P:replication fork processing"/>
    <property type="evidence" value="ECO:0007669"/>
    <property type="project" value="TreeGrafter"/>
</dbReference>
<evidence type="ECO:0000313" key="3">
    <source>
        <dbReference type="WBParaSite" id="HPBE_0002165301-mRNA-1"/>
    </source>
</evidence>
<accession>A0A183GGN8</accession>
<dbReference type="AlphaFoldDB" id="A0A183GGN8"/>
<sequence>MLLGPDVLNRDVQRSSSRLFELIRLSLTLRDTEKDTGTPKTTVYEKLNRSGLVAKRPHTVPHGLTAAEQNTHVKVCSSLLSLYRTTSWTEKIVVMDEKWITYRNPDSKLQGLPQDIDPQPVPEGDIHSKKHLLSLYYCSKGVVYYQGPYSSTTKPVGMRGIRGRDKIRVR</sequence>
<reference evidence="1 2" key="1">
    <citation type="submission" date="2018-11" db="EMBL/GenBank/DDBJ databases">
        <authorList>
            <consortium name="Pathogen Informatics"/>
        </authorList>
    </citation>
    <scope>NUCLEOTIDE SEQUENCE [LARGE SCALE GENOMIC DNA]</scope>
</reference>
<keyword evidence="2" id="KW-1185">Reference proteome</keyword>
<accession>A0A3P8D4D9</accession>
<evidence type="ECO:0000313" key="1">
    <source>
        <dbReference type="EMBL" id="VDP27154.1"/>
    </source>
</evidence>
<proteinExistence type="predicted"/>
<dbReference type="OrthoDB" id="6137736at2759"/>
<dbReference type="GO" id="GO:0035861">
    <property type="term" value="C:site of double-strand break"/>
    <property type="evidence" value="ECO:0007669"/>
    <property type="project" value="TreeGrafter"/>
</dbReference>
<dbReference type="Gene3D" id="3.30.420.10">
    <property type="entry name" value="Ribonuclease H-like superfamily/Ribonuclease H"/>
    <property type="match status" value="1"/>
</dbReference>
<dbReference type="Proteomes" id="UP000050761">
    <property type="component" value="Unassembled WGS sequence"/>
</dbReference>
<dbReference type="PANTHER" id="PTHR46060:SF2">
    <property type="entry name" value="HISTONE-LYSINE N-METHYLTRANSFERASE SETMAR"/>
    <property type="match status" value="1"/>
</dbReference>
<dbReference type="WBParaSite" id="HPBE_0002165301-mRNA-1">
    <property type="protein sequence ID" value="HPBE_0002165301-mRNA-1"/>
    <property type="gene ID" value="HPBE_0002165301"/>
</dbReference>
<dbReference type="EMBL" id="UZAH01033209">
    <property type="protein sequence ID" value="VDP27154.1"/>
    <property type="molecule type" value="Genomic_DNA"/>
</dbReference>
<reference evidence="3" key="2">
    <citation type="submission" date="2019-09" db="UniProtKB">
        <authorList>
            <consortium name="WormBaseParasite"/>
        </authorList>
    </citation>
    <scope>IDENTIFICATION</scope>
</reference>
<dbReference type="GO" id="GO:0000014">
    <property type="term" value="F:single-stranded DNA endodeoxyribonuclease activity"/>
    <property type="evidence" value="ECO:0007669"/>
    <property type="project" value="TreeGrafter"/>
</dbReference>
<dbReference type="GO" id="GO:0044774">
    <property type="term" value="P:mitotic DNA integrity checkpoint signaling"/>
    <property type="evidence" value="ECO:0007669"/>
    <property type="project" value="TreeGrafter"/>
</dbReference>
<name>A0A183GGN8_HELPZ</name>
<dbReference type="InterPro" id="IPR052709">
    <property type="entry name" value="Transposase-MT_Hybrid"/>
</dbReference>
<dbReference type="GO" id="GO:0006303">
    <property type="term" value="P:double-strand break repair via nonhomologous end joining"/>
    <property type="evidence" value="ECO:0007669"/>
    <property type="project" value="TreeGrafter"/>
</dbReference>
<dbReference type="GO" id="GO:0044547">
    <property type="term" value="F:DNA topoisomerase binding"/>
    <property type="evidence" value="ECO:0007669"/>
    <property type="project" value="TreeGrafter"/>
</dbReference>
<dbReference type="GO" id="GO:0000793">
    <property type="term" value="C:condensed chromosome"/>
    <property type="evidence" value="ECO:0007669"/>
    <property type="project" value="TreeGrafter"/>
</dbReference>
<protein>
    <submittedName>
        <fullName evidence="3">Mariner Mos1 transposase</fullName>
    </submittedName>
</protein>
<dbReference type="GO" id="GO:0046975">
    <property type="term" value="F:histone H3K36 methyltransferase activity"/>
    <property type="evidence" value="ECO:0007669"/>
    <property type="project" value="TreeGrafter"/>
</dbReference>
<dbReference type="InterPro" id="IPR036397">
    <property type="entry name" value="RNaseH_sf"/>
</dbReference>